<evidence type="ECO:0000313" key="2">
    <source>
        <dbReference type="Proteomes" id="UP000054024"/>
    </source>
</evidence>
<protein>
    <recommendedName>
        <fullName evidence="3">Glutathionylspermidine synthase pre-ATP-grasp-like domain-containing protein</fullName>
    </recommendedName>
</protein>
<evidence type="ECO:0000313" key="1">
    <source>
        <dbReference type="EMBL" id="KUM79777.1"/>
    </source>
</evidence>
<reference evidence="1 2" key="1">
    <citation type="submission" date="2015-10" db="EMBL/GenBank/DDBJ databases">
        <title>Draft genome sequence of Streptomyces curacoi DSM 40107, type strain for the species Streptomyces curacoi.</title>
        <authorList>
            <person name="Ruckert C."/>
            <person name="Winkler A."/>
            <person name="Kalinowski J."/>
            <person name="Kampfer P."/>
            <person name="Glaeser S."/>
        </authorList>
    </citation>
    <scope>NUCLEOTIDE SEQUENCE [LARGE SCALE GENOMIC DNA]</scope>
    <source>
        <strain evidence="1 2">DSM 40107</strain>
    </source>
</reference>
<dbReference type="EMBL" id="LMWJ01000004">
    <property type="protein sequence ID" value="KUM79777.1"/>
    <property type="molecule type" value="Genomic_DNA"/>
</dbReference>
<accession>A0A117PHL1</accession>
<dbReference type="STRING" id="146536.AQI70_06175"/>
<proteinExistence type="predicted"/>
<organism evidence="1 2">
    <name type="scientific">Streptomyces curacoi</name>
    <dbReference type="NCBI Taxonomy" id="146536"/>
    <lineage>
        <taxon>Bacteria</taxon>
        <taxon>Bacillati</taxon>
        <taxon>Actinomycetota</taxon>
        <taxon>Actinomycetes</taxon>
        <taxon>Kitasatosporales</taxon>
        <taxon>Streptomycetaceae</taxon>
        <taxon>Streptomyces</taxon>
    </lineage>
</organism>
<sequence>MAANPTTRAYLAGNPPAESLALQCASDELLRSALGEGYLTRPAFLDRTVAEDLGDRLSRLYDILLSLPARLYDGDIRALAAAVGWSPLQIETVLRPDGTPRRVPRMARSDLYQEADGFKLLELNVGSPLGGFDTQLMNHAMLRHPHVAEFVAREGLDHIDTLRLLVEMWHEEFPEVDFDARPVVALVDWPNSFPTLEPRLKVMAGMLDAHGIEAIPCHAGQVEDRPDGLYVHGRRIDLVHRWFVIEDLLGGDDTELAAPVLRAAEEGRVHLFAPLEVELYGSKGCLALLSDEANRQHFDAAELALVESFLPWTRMLREGKVDAPDGERVNLLDHVLAHREELVIKATASHGGLDVLAGWRTPADEWRAKAEQALGGPYIVQRRVRPVTEEFPVGDGSGRTEPVVLNWGVFLAGHGYGGSFIRGIADPEAGVVSLANGARFTTSFHTQA</sequence>
<dbReference type="RefSeq" id="WP_062145310.1">
    <property type="nucleotide sequence ID" value="NZ_KQ947985.1"/>
</dbReference>
<gene>
    <name evidence="1" type="ORF">AQI70_06175</name>
</gene>
<dbReference type="Proteomes" id="UP000054024">
    <property type="component" value="Unassembled WGS sequence"/>
</dbReference>
<name>A0A117PHL1_9ACTN</name>
<dbReference type="OrthoDB" id="8041036at2"/>
<dbReference type="AlphaFoldDB" id="A0A117PHL1"/>
<dbReference type="SUPFAM" id="SSF56059">
    <property type="entry name" value="Glutathione synthetase ATP-binding domain-like"/>
    <property type="match status" value="1"/>
</dbReference>
<evidence type="ECO:0008006" key="3">
    <source>
        <dbReference type="Google" id="ProtNLM"/>
    </source>
</evidence>
<comment type="caution">
    <text evidence="1">The sequence shown here is derived from an EMBL/GenBank/DDBJ whole genome shotgun (WGS) entry which is preliminary data.</text>
</comment>
<keyword evidence="2" id="KW-1185">Reference proteome</keyword>